<evidence type="ECO:0000259" key="2">
    <source>
        <dbReference type="SMART" id="SM00505"/>
    </source>
</evidence>
<sequence>MVIISGEAALCETPSRLFRGACFRNRNCGVICEKEGFLNGQCKLLKCICSKDCNIGGGGAGGGGGGDPGEGPPDEEPPAEGPPGEGPPEEGSPGGEEPPVDGPPGDENPPKKSLLKS</sequence>
<evidence type="ECO:0000256" key="1">
    <source>
        <dbReference type="SAM" id="MobiDB-lite"/>
    </source>
</evidence>
<feature type="domain" description="Knottins-like" evidence="2">
    <location>
        <begin position="10"/>
        <end position="53"/>
    </location>
</feature>
<evidence type="ECO:0000313" key="4">
    <source>
        <dbReference type="Proteomes" id="UP000231279"/>
    </source>
</evidence>
<feature type="region of interest" description="Disordered" evidence="1">
    <location>
        <begin position="59"/>
        <end position="117"/>
    </location>
</feature>
<dbReference type="PROSITE" id="PS00940">
    <property type="entry name" value="GAMMA_THIONIN"/>
    <property type="match status" value="1"/>
</dbReference>
<dbReference type="InterPro" id="IPR036574">
    <property type="entry name" value="Scorpion_toxin-like_sf"/>
</dbReference>
<evidence type="ECO:0000313" key="3">
    <source>
        <dbReference type="EMBL" id="PIM99520.1"/>
    </source>
</evidence>
<dbReference type="Proteomes" id="UP000231279">
    <property type="component" value="Unassembled WGS sequence"/>
</dbReference>
<dbReference type="SUPFAM" id="SSF57095">
    <property type="entry name" value="Scorpion toxin-like"/>
    <property type="match status" value="1"/>
</dbReference>
<proteinExistence type="predicted"/>
<gene>
    <name evidence="3" type="ORF">CDL12_27987</name>
</gene>
<dbReference type="GO" id="GO:0006952">
    <property type="term" value="P:defense response"/>
    <property type="evidence" value="ECO:0007669"/>
    <property type="project" value="InterPro"/>
</dbReference>
<dbReference type="InterPro" id="IPR008176">
    <property type="entry name" value="Defensin_plant"/>
</dbReference>
<reference evidence="4" key="1">
    <citation type="journal article" date="2018" name="Gigascience">
        <title>Genome assembly of the Pink Ipe (Handroanthus impetiginosus, Bignoniaceae), a highly valued, ecologically keystone Neotropical timber forest tree.</title>
        <authorList>
            <person name="Silva-Junior O.B."/>
            <person name="Grattapaglia D."/>
            <person name="Novaes E."/>
            <person name="Collevatti R.G."/>
        </authorList>
    </citation>
    <scope>NUCLEOTIDE SEQUENCE [LARGE SCALE GENOMIC DNA]</scope>
    <source>
        <strain evidence="4">cv. UFG-1</strain>
    </source>
</reference>
<dbReference type="OrthoDB" id="683455at2759"/>
<protein>
    <recommendedName>
        <fullName evidence="2">Knottins-like domain-containing protein</fullName>
    </recommendedName>
</protein>
<accession>A0A2G9G2J8</accession>
<dbReference type="InterPro" id="IPR003614">
    <property type="entry name" value="Knottins"/>
</dbReference>
<name>A0A2G9G2J8_9LAMI</name>
<comment type="caution">
    <text evidence="3">The sequence shown here is derived from an EMBL/GenBank/DDBJ whole genome shotgun (WGS) entry which is preliminary data.</text>
</comment>
<dbReference type="AlphaFoldDB" id="A0A2G9G2J8"/>
<organism evidence="3 4">
    <name type="scientific">Handroanthus impetiginosus</name>
    <dbReference type="NCBI Taxonomy" id="429701"/>
    <lineage>
        <taxon>Eukaryota</taxon>
        <taxon>Viridiplantae</taxon>
        <taxon>Streptophyta</taxon>
        <taxon>Embryophyta</taxon>
        <taxon>Tracheophyta</taxon>
        <taxon>Spermatophyta</taxon>
        <taxon>Magnoliopsida</taxon>
        <taxon>eudicotyledons</taxon>
        <taxon>Gunneridae</taxon>
        <taxon>Pentapetalae</taxon>
        <taxon>asterids</taxon>
        <taxon>lamiids</taxon>
        <taxon>Lamiales</taxon>
        <taxon>Bignoniaceae</taxon>
        <taxon>Crescentiina</taxon>
        <taxon>Tabebuia alliance</taxon>
        <taxon>Handroanthus</taxon>
    </lineage>
</organism>
<dbReference type="Pfam" id="PF00304">
    <property type="entry name" value="Gamma-thionin"/>
    <property type="match status" value="1"/>
</dbReference>
<dbReference type="SMART" id="SM00505">
    <property type="entry name" value="Knot1"/>
    <property type="match status" value="1"/>
</dbReference>
<dbReference type="EMBL" id="NKXS01007550">
    <property type="protein sequence ID" value="PIM99520.1"/>
    <property type="molecule type" value="Genomic_DNA"/>
</dbReference>
<feature type="compositionally biased region" description="Gly residues" evidence="1">
    <location>
        <begin position="59"/>
        <end position="69"/>
    </location>
</feature>
<keyword evidence="4" id="KW-1185">Reference proteome</keyword>
<dbReference type="Gene3D" id="3.30.30.10">
    <property type="entry name" value="Knottin, scorpion toxin-like"/>
    <property type="match status" value="1"/>
</dbReference>